<dbReference type="Proteomes" id="UP000463975">
    <property type="component" value="Chromosome"/>
</dbReference>
<evidence type="ECO:0000313" key="2">
    <source>
        <dbReference type="EMBL" id="QHI95435.1"/>
    </source>
</evidence>
<organism evidence="2 3">
    <name type="scientific">Aristophania vespae</name>
    <dbReference type="NCBI Taxonomy" id="2697033"/>
    <lineage>
        <taxon>Bacteria</taxon>
        <taxon>Pseudomonadati</taxon>
        <taxon>Pseudomonadota</taxon>
        <taxon>Alphaproteobacteria</taxon>
        <taxon>Acetobacterales</taxon>
        <taxon>Acetobacteraceae</taxon>
        <taxon>Aristophania</taxon>
    </lineage>
</organism>
<reference evidence="2 3" key="1">
    <citation type="submission" date="2020-01" db="EMBL/GenBank/DDBJ databases">
        <title>Genome sequencing of strain KACC 21507.</title>
        <authorList>
            <person name="Heo J."/>
            <person name="Kim S.-J."/>
            <person name="Kim J.-S."/>
            <person name="Hong S.-B."/>
            <person name="Kwon S.-W."/>
        </authorList>
    </citation>
    <scope>NUCLEOTIDE SEQUENCE [LARGE SCALE GENOMIC DNA]</scope>
    <source>
        <strain evidence="2 3">KACC 21507</strain>
    </source>
</reference>
<keyword evidence="2" id="KW-0540">Nuclease</keyword>
<dbReference type="EMBL" id="CP047652">
    <property type="protein sequence ID" value="QHI95435.1"/>
    <property type="molecule type" value="Genomic_DNA"/>
</dbReference>
<dbReference type="AlphaFoldDB" id="A0A6P1NA02"/>
<dbReference type="GO" id="GO:0006281">
    <property type="term" value="P:DNA repair"/>
    <property type="evidence" value="ECO:0007669"/>
    <property type="project" value="InterPro"/>
</dbReference>
<evidence type="ECO:0000259" key="1">
    <source>
        <dbReference type="Pfam" id="PF03372"/>
    </source>
</evidence>
<feature type="domain" description="Endonuclease/exonuclease/phosphatase" evidence="1">
    <location>
        <begin position="18"/>
        <end position="204"/>
    </location>
</feature>
<evidence type="ECO:0000313" key="3">
    <source>
        <dbReference type="Proteomes" id="UP000463975"/>
    </source>
</evidence>
<proteinExistence type="predicted"/>
<keyword evidence="2" id="KW-0378">Hydrolase</keyword>
<dbReference type="GO" id="GO:0004519">
    <property type="term" value="F:endonuclease activity"/>
    <property type="evidence" value="ECO:0007669"/>
    <property type="project" value="UniProtKB-KW"/>
</dbReference>
<dbReference type="PROSITE" id="PS00726">
    <property type="entry name" value="AP_NUCLEASE_F1_1"/>
    <property type="match status" value="1"/>
</dbReference>
<accession>A0A6P1NA02</accession>
<dbReference type="InterPro" id="IPR036691">
    <property type="entry name" value="Endo/exonu/phosph_ase_sf"/>
</dbReference>
<dbReference type="GO" id="GO:0004527">
    <property type="term" value="F:exonuclease activity"/>
    <property type="evidence" value="ECO:0007669"/>
    <property type="project" value="UniProtKB-KW"/>
</dbReference>
<name>A0A6P1NA02_9PROT</name>
<dbReference type="SUPFAM" id="SSF56219">
    <property type="entry name" value="DNase I-like"/>
    <property type="match status" value="1"/>
</dbReference>
<gene>
    <name evidence="2" type="ORF">GT348_03385</name>
</gene>
<dbReference type="InterPro" id="IPR005135">
    <property type="entry name" value="Endo/exonuclease/phosphatase"/>
</dbReference>
<keyword evidence="3" id="KW-1185">Reference proteome</keyword>
<keyword evidence="2" id="KW-0255">Endonuclease</keyword>
<sequence>MFNEYIPSPASLQSLTLVSWNLLHEQGATIEDIILLIRITKPDIVLLQEVKFGVDQLPGLIGGYYHRSVLPGRPHGTACWSRIPFETPTLLPLQPGICALRSAQILTFETGFGMFSIANVHLSHGPMLNRRQLRLIRSHLTERAIIIGDFNIVGPPLLKGFRDIGPREKTHLMLNRIPLRLDRCLARGFRRLKARALPRLSSDHRPITLTLEPETLPVTDKA</sequence>
<protein>
    <submittedName>
        <fullName evidence="2">Endonuclease/exonuclease/phosphatase family protein</fullName>
    </submittedName>
</protein>
<dbReference type="KEGG" id="bomb:GT348_03385"/>
<dbReference type="GO" id="GO:0003677">
    <property type="term" value="F:DNA binding"/>
    <property type="evidence" value="ECO:0007669"/>
    <property type="project" value="InterPro"/>
</dbReference>
<dbReference type="Pfam" id="PF03372">
    <property type="entry name" value="Exo_endo_phos"/>
    <property type="match status" value="1"/>
</dbReference>
<dbReference type="Gene3D" id="3.60.10.10">
    <property type="entry name" value="Endonuclease/exonuclease/phosphatase"/>
    <property type="match status" value="1"/>
</dbReference>
<dbReference type="RefSeq" id="WP_160618512.1">
    <property type="nucleotide sequence ID" value="NZ_CP047652.1"/>
</dbReference>
<dbReference type="InterPro" id="IPR020847">
    <property type="entry name" value="AP_endonuclease_F1_BS"/>
</dbReference>
<keyword evidence="2" id="KW-0269">Exonuclease</keyword>